<reference evidence="3 4" key="1">
    <citation type="journal article" date="2022" name="Nat. Plants">
        <title>Genomes of leafy and leafless Platanthera orchids illuminate the evolution of mycoheterotrophy.</title>
        <authorList>
            <person name="Li M.H."/>
            <person name="Liu K.W."/>
            <person name="Li Z."/>
            <person name="Lu H.C."/>
            <person name="Ye Q.L."/>
            <person name="Zhang D."/>
            <person name="Wang J.Y."/>
            <person name="Li Y.F."/>
            <person name="Zhong Z.M."/>
            <person name="Liu X."/>
            <person name="Yu X."/>
            <person name="Liu D.K."/>
            <person name="Tu X.D."/>
            <person name="Liu B."/>
            <person name="Hao Y."/>
            <person name="Liao X.Y."/>
            <person name="Jiang Y.T."/>
            <person name="Sun W.H."/>
            <person name="Chen J."/>
            <person name="Chen Y.Q."/>
            <person name="Ai Y."/>
            <person name="Zhai J.W."/>
            <person name="Wu S.S."/>
            <person name="Zhou Z."/>
            <person name="Hsiao Y.Y."/>
            <person name="Wu W.L."/>
            <person name="Chen Y.Y."/>
            <person name="Lin Y.F."/>
            <person name="Hsu J.L."/>
            <person name="Li C.Y."/>
            <person name="Wang Z.W."/>
            <person name="Zhao X."/>
            <person name="Zhong W.Y."/>
            <person name="Ma X.K."/>
            <person name="Ma L."/>
            <person name="Huang J."/>
            <person name="Chen G.Z."/>
            <person name="Huang M.Z."/>
            <person name="Huang L."/>
            <person name="Peng D.H."/>
            <person name="Luo Y.B."/>
            <person name="Zou S.Q."/>
            <person name="Chen S.P."/>
            <person name="Lan S."/>
            <person name="Tsai W.C."/>
            <person name="Van de Peer Y."/>
            <person name="Liu Z.J."/>
        </authorList>
    </citation>
    <scope>NUCLEOTIDE SEQUENCE [LARGE SCALE GENOMIC DNA]</scope>
    <source>
        <strain evidence="3">Lor288</strain>
    </source>
</reference>
<evidence type="ECO:0000313" key="3">
    <source>
        <dbReference type="EMBL" id="KAK8939858.1"/>
    </source>
</evidence>
<gene>
    <name evidence="3" type="primary">LAL5</name>
    <name evidence="3" type="ORF">KSP40_PGU015427</name>
</gene>
<feature type="compositionally biased region" description="Low complexity" evidence="1">
    <location>
        <begin position="84"/>
        <end position="93"/>
    </location>
</feature>
<keyword evidence="4" id="KW-1185">Reference proteome</keyword>
<evidence type="ECO:0000313" key="4">
    <source>
        <dbReference type="Proteomes" id="UP001412067"/>
    </source>
</evidence>
<protein>
    <submittedName>
        <fullName evidence="3">MATE efflux family protein LAL5</fullName>
    </submittedName>
</protein>
<feature type="compositionally biased region" description="Basic and acidic residues" evidence="1">
    <location>
        <begin position="137"/>
        <end position="148"/>
    </location>
</feature>
<dbReference type="EMBL" id="JBBWWR010000020">
    <property type="protein sequence ID" value="KAK8939858.1"/>
    <property type="molecule type" value="Genomic_DNA"/>
</dbReference>
<feature type="region of interest" description="Disordered" evidence="1">
    <location>
        <begin position="48"/>
        <end position="148"/>
    </location>
</feature>
<keyword evidence="2" id="KW-1133">Transmembrane helix</keyword>
<feature type="compositionally biased region" description="Low complexity" evidence="1">
    <location>
        <begin position="101"/>
        <end position="117"/>
    </location>
</feature>
<evidence type="ECO:0000256" key="2">
    <source>
        <dbReference type="SAM" id="Phobius"/>
    </source>
</evidence>
<sequence length="148" mass="15894">MGWNAGIVRGCGWQNKSAIVGLGSYYLVGLPISILLAFKLQMGGKQSREKFLASDTSSPREAEQRLQAAVSSDVSGGFRRRRQQALLAAAAPVGPGGSTLGRGSSRRSASSSDPGGSAVRRWRSQVEVPGRRRRHERVVEESGELDKK</sequence>
<feature type="compositionally biased region" description="Basic and acidic residues" evidence="1">
    <location>
        <begin position="48"/>
        <end position="64"/>
    </location>
</feature>
<dbReference type="Proteomes" id="UP001412067">
    <property type="component" value="Unassembled WGS sequence"/>
</dbReference>
<evidence type="ECO:0000256" key="1">
    <source>
        <dbReference type="SAM" id="MobiDB-lite"/>
    </source>
</evidence>
<accession>A0ABR2LFV7</accession>
<organism evidence="3 4">
    <name type="scientific">Platanthera guangdongensis</name>
    <dbReference type="NCBI Taxonomy" id="2320717"/>
    <lineage>
        <taxon>Eukaryota</taxon>
        <taxon>Viridiplantae</taxon>
        <taxon>Streptophyta</taxon>
        <taxon>Embryophyta</taxon>
        <taxon>Tracheophyta</taxon>
        <taxon>Spermatophyta</taxon>
        <taxon>Magnoliopsida</taxon>
        <taxon>Liliopsida</taxon>
        <taxon>Asparagales</taxon>
        <taxon>Orchidaceae</taxon>
        <taxon>Orchidoideae</taxon>
        <taxon>Orchideae</taxon>
        <taxon>Orchidinae</taxon>
        <taxon>Platanthera</taxon>
    </lineage>
</organism>
<keyword evidence="2" id="KW-0472">Membrane</keyword>
<feature type="transmembrane region" description="Helical" evidence="2">
    <location>
        <begin position="18"/>
        <end position="38"/>
    </location>
</feature>
<comment type="caution">
    <text evidence="3">The sequence shown here is derived from an EMBL/GenBank/DDBJ whole genome shotgun (WGS) entry which is preliminary data.</text>
</comment>
<proteinExistence type="predicted"/>
<keyword evidence="2" id="KW-0812">Transmembrane</keyword>
<name>A0ABR2LFV7_9ASPA</name>